<dbReference type="EMBL" id="JANKHO010000208">
    <property type="protein sequence ID" value="KAJ3513255.1"/>
    <property type="molecule type" value="Genomic_DNA"/>
</dbReference>
<dbReference type="InterPro" id="IPR027417">
    <property type="entry name" value="P-loop_NTPase"/>
</dbReference>
<gene>
    <name evidence="3" type="ORF">NLJ89_g3054</name>
</gene>
<accession>A0A9W8MYM6</accession>
<protein>
    <recommendedName>
        <fullName evidence="2">Nephrocystin 3-like N-terminal domain-containing protein</fullName>
    </recommendedName>
</protein>
<proteinExistence type="predicted"/>
<dbReference type="OrthoDB" id="5967843at2759"/>
<evidence type="ECO:0000256" key="1">
    <source>
        <dbReference type="ARBA" id="ARBA00022737"/>
    </source>
</evidence>
<evidence type="ECO:0000259" key="2">
    <source>
        <dbReference type="Pfam" id="PF24883"/>
    </source>
</evidence>
<name>A0A9W8MYM6_9AGAR</name>
<dbReference type="Proteomes" id="UP001148786">
    <property type="component" value="Unassembled WGS sequence"/>
</dbReference>
<keyword evidence="4" id="KW-1185">Reference proteome</keyword>
<reference evidence="3" key="1">
    <citation type="submission" date="2022-07" db="EMBL/GenBank/DDBJ databases">
        <title>Genome Sequence of Agrocybe chaxingu.</title>
        <authorList>
            <person name="Buettner E."/>
        </authorList>
    </citation>
    <scope>NUCLEOTIDE SEQUENCE</scope>
    <source>
        <strain evidence="3">MP-N11</strain>
    </source>
</reference>
<evidence type="ECO:0000313" key="3">
    <source>
        <dbReference type="EMBL" id="KAJ3513255.1"/>
    </source>
</evidence>
<dbReference type="SUPFAM" id="SSF52540">
    <property type="entry name" value="P-loop containing nucleoside triphosphate hydrolases"/>
    <property type="match status" value="1"/>
</dbReference>
<keyword evidence="1" id="KW-0677">Repeat</keyword>
<feature type="domain" description="Nephrocystin 3-like N-terminal" evidence="2">
    <location>
        <begin position="66"/>
        <end position="231"/>
    </location>
</feature>
<dbReference type="InterPro" id="IPR056884">
    <property type="entry name" value="NPHP3-like_N"/>
</dbReference>
<dbReference type="PANTHER" id="PTHR10039">
    <property type="entry name" value="AMELOGENIN"/>
    <property type="match status" value="1"/>
</dbReference>
<dbReference type="AlphaFoldDB" id="A0A9W8MYM6"/>
<comment type="caution">
    <text evidence="3">The sequence shown here is derived from an EMBL/GenBank/DDBJ whole genome shotgun (WGS) entry which is preliminary data.</text>
</comment>
<sequence length="675" mass="76107">MFANSTNTLVTGGTFIHSEGDTNLVFGQHDLDRSQTTIAPGAMHNSGERFDPPKCHPNTRVAIIEEIMQWSCNVDREQLMLWLNGPAGAGKSSIAQKIAELCFEHGLLLASFFFSRVSAGRNTESRLADTIAYQLSLNIPLVRPQIVRATERDPNFFRLSLEAKTKMLITEPLNNAFKSVTDLKSLPWPHLVITDGLDECYGIEAQRRILDTVITAIKGTKFPLIFLIASRPEVHISTHLGREPFRSNLRELVLDKRYQPHLDIKLYLQDALSMIHREHPFREHMPTDWPFPQLVDMIVRKSSGQFIYAATVVKYVDSVYHRPDERLASILGLQPLDDGSEDPFAELDALYTHIFSGVDNIKAALRILGLVILSEGSQSPVTTPIAIEGILLMRQGSVQVHLSKLAWPTRSNFELYRVTDVKPVSLLALVTLEDPHQAIYPYDGSLHSAEVMVHAPLLVFSNAFSSAEITPIDFVLGLSRCPDAGIFLDQSGLDIRHLLTPAAHFERVYVTQIRFVFQDFFKPADHVYSQLGRAFVEYAYTAQTLWTTVTDEDNVRLHPDLTLSHKWGYRENAILDLKQQGYRLTLAYLPGILDRASCDEGLITDLKVKRIKCPAPDLQYLEDEAKAAISLYLKKHDLPKLPVKNSRKQEARRILGRMLNRFRSKSAEPITPSPS</sequence>
<dbReference type="Pfam" id="PF24883">
    <property type="entry name" value="NPHP3_N"/>
    <property type="match status" value="1"/>
</dbReference>
<evidence type="ECO:0000313" key="4">
    <source>
        <dbReference type="Proteomes" id="UP001148786"/>
    </source>
</evidence>
<organism evidence="3 4">
    <name type="scientific">Agrocybe chaxingu</name>
    <dbReference type="NCBI Taxonomy" id="84603"/>
    <lineage>
        <taxon>Eukaryota</taxon>
        <taxon>Fungi</taxon>
        <taxon>Dikarya</taxon>
        <taxon>Basidiomycota</taxon>
        <taxon>Agaricomycotina</taxon>
        <taxon>Agaricomycetes</taxon>
        <taxon>Agaricomycetidae</taxon>
        <taxon>Agaricales</taxon>
        <taxon>Agaricineae</taxon>
        <taxon>Strophariaceae</taxon>
        <taxon>Agrocybe</taxon>
    </lineage>
</organism>